<feature type="transmembrane region" description="Helical" evidence="1">
    <location>
        <begin position="29"/>
        <end position="47"/>
    </location>
</feature>
<evidence type="ECO:0000313" key="2">
    <source>
        <dbReference type="EMBL" id="MQS17848.1"/>
    </source>
</evidence>
<keyword evidence="1" id="KW-0472">Membrane</keyword>
<proteinExistence type="predicted"/>
<dbReference type="EMBL" id="WBOF01000007">
    <property type="protein sequence ID" value="MQS17848.1"/>
    <property type="molecule type" value="Genomic_DNA"/>
</dbReference>
<organism evidence="2 3">
    <name type="scientific">Streptomyces kaniharaensis</name>
    <dbReference type="NCBI Taxonomy" id="212423"/>
    <lineage>
        <taxon>Bacteria</taxon>
        <taxon>Bacillati</taxon>
        <taxon>Actinomycetota</taxon>
        <taxon>Actinomycetes</taxon>
        <taxon>Kitasatosporales</taxon>
        <taxon>Streptomycetaceae</taxon>
        <taxon>Streptomyces</taxon>
    </lineage>
</organism>
<dbReference type="AlphaFoldDB" id="A0A6N7L574"/>
<dbReference type="RefSeq" id="WP_153471560.1">
    <property type="nucleotide sequence ID" value="NZ_WBOF01000007.1"/>
</dbReference>
<gene>
    <name evidence="2" type="ORF">F7Q99_38085</name>
</gene>
<keyword evidence="1" id="KW-1133">Transmembrane helix</keyword>
<protein>
    <submittedName>
        <fullName evidence="2">Uncharacterized protein</fullName>
    </submittedName>
</protein>
<comment type="caution">
    <text evidence="2">The sequence shown here is derived from an EMBL/GenBank/DDBJ whole genome shotgun (WGS) entry which is preliminary data.</text>
</comment>
<keyword evidence="3" id="KW-1185">Reference proteome</keyword>
<keyword evidence="1" id="KW-0812">Transmembrane</keyword>
<reference evidence="2 3" key="1">
    <citation type="submission" date="2019-09" db="EMBL/GenBank/DDBJ databases">
        <title>Genome Sequences of Streptomyces kaniharaensis ATCC 21070.</title>
        <authorList>
            <person name="Zhu W."/>
            <person name="De Crecy-Lagard V."/>
            <person name="Richards N.G."/>
        </authorList>
    </citation>
    <scope>NUCLEOTIDE SEQUENCE [LARGE SCALE GENOMIC DNA]</scope>
    <source>
        <strain evidence="2 3">SF-557</strain>
    </source>
</reference>
<evidence type="ECO:0000313" key="3">
    <source>
        <dbReference type="Proteomes" id="UP000450000"/>
    </source>
</evidence>
<feature type="transmembrane region" description="Helical" evidence="1">
    <location>
        <begin position="53"/>
        <end position="73"/>
    </location>
</feature>
<name>A0A6N7L574_9ACTN</name>
<sequence length="87" mass="9042">MSKPSSVRLSCVNLWDRARGILAGAPRRLVLVVVVLLAAAIIVVLGIPVERVVAVLAVPPAAVKLVDLAVSLLSGRRRSRTAAPTVG</sequence>
<dbReference type="Proteomes" id="UP000450000">
    <property type="component" value="Unassembled WGS sequence"/>
</dbReference>
<accession>A0A6N7L574</accession>
<evidence type="ECO:0000256" key="1">
    <source>
        <dbReference type="SAM" id="Phobius"/>
    </source>
</evidence>